<dbReference type="Gene3D" id="3.30.870.10">
    <property type="entry name" value="Endonuclease Chain A"/>
    <property type="match status" value="1"/>
</dbReference>
<dbReference type="InterPro" id="IPR001736">
    <property type="entry name" value="PLipase_D/transphosphatidylase"/>
</dbReference>
<dbReference type="Proteomes" id="UP000199207">
    <property type="component" value="Unassembled WGS sequence"/>
</dbReference>
<evidence type="ECO:0000313" key="3">
    <source>
        <dbReference type="Proteomes" id="UP000199207"/>
    </source>
</evidence>
<dbReference type="EMBL" id="FOLM01000004">
    <property type="protein sequence ID" value="SFC56874.1"/>
    <property type="molecule type" value="Genomic_DNA"/>
</dbReference>
<keyword evidence="3" id="KW-1185">Reference proteome</keyword>
<gene>
    <name evidence="2" type="ORF">SAMN05421773_104121</name>
</gene>
<protein>
    <recommendedName>
        <fullName evidence="1">PLD phosphodiesterase domain-containing protein</fullName>
    </recommendedName>
</protein>
<proteinExistence type="predicted"/>
<dbReference type="STRING" id="910347.SAMN05421773_104121"/>
<evidence type="ECO:0000259" key="1">
    <source>
        <dbReference type="PROSITE" id="PS50035"/>
    </source>
</evidence>
<dbReference type="SUPFAM" id="SSF56024">
    <property type="entry name" value="Phospholipase D/nuclease"/>
    <property type="match status" value="1"/>
</dbReference>
<dbReference type="GO" id="GO:0006793">
    <property type="term" value="P:phosphorus metabolic process"/>
    <property type="evidence" value="ECO:0007669"/>
    <property type="project" value="UniProtKB-ARBA"/>
</dbReference>
<dbReference type="GO" id="GO:0003824">
    <property type="term" value="F:catalytic activity"/>
    <property type="evidence" value="ECO:0007669"/>
    <property type="project" value="InterPro"/>
</dbReference>
<dbReference type="AlphaFoldDB" id="A0A1I1K7S9"/>
<sequence length="286" mass="31960">MPLTRYTRPLPSSTGRSFQVGGATVPGFDITSILDFNPPRYACPTCRGLINGLSFERQENTGSPIQYRLFCPVCRTEYVYGEYTDGRSAIEWLDEQGASVSLGKDLIAHARTVAEVVRNSQSTGWGHDGPWPTMRLFFEVLSRARSFVHFASWGISHIMIGALKMTSMRAPVYGFVSQVEDHARVELTEFPKEAPNLKAKVINPREANFDAPHQKLVIVDGLLAFKGSTNLTNAAMRKADRGLDLTEVVTDYEKVADLNNRYFAPVWKAINTPEVVQKVMWADPWG</sequence>
<dbReference type="PROSITE" id="PS50035">
    <property type="entry name" value="PLD"/>
    <property type="match status" value="1"/>
</dbReference>
<reference evidence="2 3" key="1">
    <citation type="submission" date="2016-10" db="EMBL/GenBank/DDBJ databases">
        <authorList>
            <person name="de Groot N.N."/>
        </authorList>
    </citation>
    <scope>NUCLEOTIDE SEQUENCE [LARGE SCALE GENOMIC DNA]</scope>
    <source>
        <strain evidence="2 3">CGMCC 4.5739</strain>
    </source>
</reference>
<evidence type="ECO:0000313" key="2">
    <source>
        <dbReference type="EMBL" id="SFC56874.1"/>
    </source>
</evidence>
<organism evidence="2 3">
    <name type="scientific">Streptomyces aidingensis</name>
    <dbReference type="NCBI Taxonomy" id="910347"/>
    <lineage>
        <taxon>Bacteria</taxon>
        <taxon>Bacillati</taxon>
        <taxon>Actinomycetota</taxon>
        <taxon>Actinomycetes</taxon>
        <taxon>Kitasatosporales</taxon>
        <taxon>Streptomycetaceae</taxon>
        <taxon>Streptomyces</taxon>
    </lineage>
</organism>
<accession>A0A1I1K7S9</accession>
<feature type="domain" description="PLD phosphodiesterase" evidence="1">
    <location>
        <begin position="208"/>
        <end position="235"/>
    </location>
</feature>
<name>A0A1I1K7S9_9ACTN</name>